<dbReference type="GO" id="GO:0000287">
    <property type="term" value="F:magnesium ion binding"/>
    <property type="evidence" value="ECO:0007669"/>
    <property type="project" value="InterPro"/>
</dbReference>
<organism evidence="9 10">
    <name type="scientific">Geotrichum candidum</name>
    <name type="common">Oospora lactis</name>
    <name type="synonym">Dipodascus geotrichum</name>
    <dbReference type="NCBI Taxonomy" id="1173061"/>
    <lineage>
        <taxon>Eukaryota</taxon>
        <taxon>Fungi</taxon>
        <taxon>Dikarya</taxon>
        <taxon>Ascomycota</taxon>
        <taxon>Saccharomycotina</taxon>
        <taxon>Dipodascomycetes</taxon>
        <taxon>Dipodascales</taxon>
        <taxon>Dipodascaceae</taxon>
        <taxon>Geotrichum</taxon>
    </lineage>
</organism>
<evidence type="ECO:0000259" key="8">
    <source>
        <dbReference type="PROSITE" id="PS51462"/>
    </source>
</evidence>
<evidence type="ECO:0000256" key="5">
    <source>
        <dbReference type="ARBA" id="ARBA00022801"/>
    </source>
</evidence>
<dbReference type="InterPro" id="IPR000059">
    <property type="entry name" value="NUDIX_hydrolase_NudL_CS"/>
</dbReference>
<evidence type="ECO:0000256" key="7">
    <source>
        <dbReference type="ARBA" id="ARBA00023211"/>
    </source>
</evidence>
<dbReference type="InterPro" id="IPR000086">
    <property type="entry name" value="NUDIX_hydrolase_dom"/>
</dbReference>
<dbReference type="Pfam" id="PF00293">
    <property type="entry name" value="NUDIX"/>
    <property type="match status" value="1"/>
</dbReference>
<dbReference type="OrthoDB" id="206213at2759"/>
<dbReference type="Proteomes" id="UP000242525">
    <property type="component" value="Unassembled WGS sequence"/>
</dbReference>
<name>A0A0J9XI11_GEOCN</name>
<feature type="domain" description="Nudix hydrolase" evidence="8">
    <location>
        <begin position="23"/>
        <end position="208"/>
    </location>
</feature>
<evidence type="ECO:0000256" key="2">
    <source>
        <dbReference type="ARBA" id="ARBA00001946"/>
    </source>
</evidence>
<evidence type="ECO:0000313" key="9">
    <source>
        <dbReference type="EMBL" id="CDO56583.1"/>
    </source>
</evidence>
<gene>
    <name evidence="9" type="ORF">BN980_GECA15s03354g</name>
</gene>
<keyword evidence="7" id="KW-0464">Manganese</keyword>
<dbReference type="GO" id="GO:0030145">
    <property type="term" value="F:manganese ion binding"/>
    <property type="evidence" value="ECO:0007669"/>
    <property type="project" value="InterPro"/>
</dbReference>
<dbReference type="GO" id="GO:0010945">
    <property type="term" value="F:coenzyme A diphosphatase activity"/>
    <property type="evidence" value="ECO:0007669"/>
    <property type="project" value="InterPro"/>
</dbReference>
<sequence>MENTPLDVAEETSRAIWRSFPLHKRAAVLVLVLPSPGHESSNKHSGGSGFSTLLTTRAHTLKTSPGLAAFPGGKADSLDEDEWQCALREAAEEIGFDPSKAPGFRRLGTMPCYLSYNDIAVRACVAAIDGLTTPALQPNATAAAAAAEDELAAQRLGALLAPAVQADEVNFVFLLPLERVLETGGWYAGGTPMPVRGHGWIFHDYVIPVNEVVVVARAAVPAGAAATRTRSRAATIILQGLTGHIVSDVARLVLDTPPEMEVLTYIGSNRIAREYYQKKYDWKMPL</sequence>
<comment type="cofactor">
    <cofactor evidence="1">
        <name>Mn(2+)</name>
        <dbReference type="ChEBI" id="CHEBI:29035"/>
    </cofactor>
</comment>
<dbReference type="PANTHER" id="PTHR12992:SF24">
    <property type="entry name" value="PEROXISOMAL COENZYME A DIPHOSPHATASE NUDT7"/>
    <property type="match status" value="1"/>
</dbReference>
<evidence type="ECO:0000256" key="4">
    <source>
        <dbReference type="ARBA" id="ARBA00022723"/>
    </source>
</evidence>
<evidence type="ECO:0000256" key="6">
    <source>
        <dbReference type="ARBA" id="ARBA00022842"/>
    </source>
</evidence>
<dbReference type="EMBL" id="CCBN010000015">
    <property type="protein sequence ID" value="CDO56583.1"/>
    <property type="molecule type" value="Genomic_DNA"/>
</dbReference>
<evidence type="ECO:0000256" key="3">
    <source>
        <dbReference type="ARBA" id="ARBA00006506"/>
    </source>
</evidence>
<reference evidence="9" key="1">
    <citation type="submission" date="2014-03" db="EMBL/GenBank/DDBJ databases">
        <authorList>
            <person name="Casaregola S."/>
        </authorList>
    </citation>
    <scope>NUCLEOTIDE SEQUENCE [LARGE SCALE GENOMIC DNA]</scope>
    <source>
        <strain evidence="9">CLIB 918</strain>
    </source>
</reference>
<dbReference type="GO" id="GO:0009132">
    <property type="term" value="P:nucleoside diphosphate metabolic process"/>
    <property type="evidence" value="ECO:0007669"/>
    <property type="project" value="InterPro"/>
</dbReference>
<protein>
    <submittedName>
        <fullName evidence="9">Similar to Saccharomyces cerevisiae YLR151C PCD1 Peroxisomal nudix pyrophosphatase with specificity for coenzyme A and CoA derivatives</fullName>
    </submittedName>
</protein>
<dbReference type="InterPro" id="IPR015797">
    <property type="entry name" value="NUDIX_hydrolase-like_dom_sf"/>
</dbReference>
<keyword evidence="5" id="KW-0378">Hydrolase</keyword>
<dbReference type="CDD" id="cd03426">
    <property type="entry name" value="NUDIX_CoAse_Nudt7"/>
    <property type="match status" value="1"/>
</dbReference>
<comment type="caution">
    <text evidence="9">The sequence shown here is derived from an EMBL/GenBank/DDBJ whole genome shotgun (WGS) entry which is preliminary data.</text>
</comment>
<comment type="cofactor">
    <cofactor evidence="2">
        <name>Mg(2+)</name>
        <dbReference type="ChEBI" id="CHEBI:18420"/>
    </cofactor>
</comment>
<dbReference type="AlphaFoldDB" id="A0A0J9XI11"/>
<dbReference type="PROSITE" id="PS51462">
    <property type="entry name" value="NUDIX"/>
    <property type="match status" value="1"/>
</dbReference>
<dbReference type="SUPFAM" id="SSF55811">
    <property type="entry name" value="Nudix"/>
    <property type="match status" value="1"/>
</dbReference>
<dbReference type="PROSITE" id="PS01293">
    <property type="entry name" value="NUDIX_COA"/>
    <property type="match status" value="1"/>
</dbReference>
<accession>A0A0J9XI11</accession>
<dbReference type="GO" id="GO:0015938">
    <property type="term" value="P:coenzyme A catabolic process"/>
    <property type="evidence" value="ECO:0007669"/>
    <property type="project" value="TreeGrafter"/>
</dbReference>
<evidence type="ECO:0000313" key="10">
    <source>
        <dbReference type="Proteomes" id="UP000242525"/>
    </source>
</evidence>
<dbReference type="InterPro" id="IPR045121">
    <property type="entry name" value="CoAse"/>
</dbReference>
<keyword evidence="4" id="KW-0479">Metal-binding</keyword>
<keyword evidence="10" id="KW-1185">Reference proteome</keyword>
<dbReference type="Gene3D" id="3.90.79.10">
    <property type="entry name" value="Nucleoside Triphosphate Pyrophosphohydrolase"/>
    <property type="match status" value="1"/>
</dbReference>
<keyword evidence="6" id="KW-0460">Magnesium</keyword>
<proteinExistence type="inferred from homology"/>
<evidence type="ECO:0000256" key="1">
    <source>
        <dbReference type="ARBA" id="ARBA00001936"/>
    </source>
</evidence>
<dbReference type="PANTHER" id="PTHR12992">
    <property type="entry name" value="NUDIX HYDROLASE"/>
    <property type="match status" value="1"/>
</dbReference>
<comment type="similarity">
    <text evidence="3">Belongs to the Nudix hydrolase family. PCD1 subfamily.</text>
</comment>
<dbReference type="STRING" id="1173061.A0A0J9XI11"/>